<evidence type="ECO:0000313" key="2">
    <source>
        <dbReference type="Proteomes" id="UP001144110"/>
    </source>
</evidence>
<comment type="caution">
    <text evidence="1">The sequence shown here is derived from an EMBL/GenBank/DDBJ whole genome shotgun (WGS) entry which is preliminary data.</text>
</comment>
<protein>
    <submittedName>
        <fullName evidence="1">Uncharacterized protein</fullName>
    </submittedName>
</protein>
<proteinExistence type="predicted"/>
<dbReference type="EMBL" id="JAPHEG010000004">
    <property type="protein sequence ID" value="MDF2953718.1"/>
    <property type="molecule type" value="Genomic_DNA"/>
</dbReference>
<dbReference type="Proteomes" id="UP001144110">
    <property type="component" value="Unassembled WGS sequence"/>
</dbReference>
<sequence length="109" mass="13224">MESLKKFIGKEIKVKTQKELEDLIKKYDFKYAYLPEDLEDFDELELVFDYTSSQDFHFTLTLFKKNIQRMMLVKIDKDNPEKIEPPTEEEIKIFLDKYGERITDFLEKL</sequence>
<evidence type="ECO:0000313" key="1">
    <source>
        <dbReference type="EMBL" id="MDF2953718.1"/>
    </source>
</evidence>
<organism evidence="1 2">
    <name type="scientific">Candidatus Thermodesulfobacterium syntrophicum</name>
    <dbReference type="NCBI Taxonomy" id="3060442"/>
    <lineage>
        <taxon>Bacteria</taxon>
        <taxon>Pseudomonadati</taxon>
        <taxon>Thermodesulfobacteriota</taxon>
        <taxon>Thermodesulfobacteria</taxon>
        <taxon>Thermodesulfobacteriales</taxon>
        <taxon>Thermodesulfobacteriaceae</taxon>
        <taxon>Thermodesulfobacterium</taxon>
    </lineage>
</organism>
<name>A0AAE3P5F7_9BACT</name>
<gene>
    <name evidence="1" type="ORF">OD816_000963</name>
</gene>
<dbReference type="AlphaFoldDB" id="A0AAE3P5F7"/>
<reference evidence="1" key="1">
    <citation type="submission" date="2022-11" db="EMBL/GenBank/DDBJ databases">
        <title>Candidatus Alkanophaga archaea from heated hydrothermal vent sediment oxidize petroleum alkanes.</title>
        <authorList>
            <person name="Zehnle H."/>
            <person name="Laso-Perez R."/>
            <person name="Lipp J."/>
            <person name="Teske A."/>
            <person name="Wegener G."/>
        </authorList>
    </citation>
    <scope>NUCLEOTIDE SEQUENCE</scope>
    <source>
        <strain evidence="1">MCA70</strain>
    </source>
</reference>
<accession>A0AAE3P5F7</accession>